<dbReference type="Pfam" id="PF00534">
    <property type="entry name" value="Glycos_transf_1"/>
    <property type="match status" value="1"/>
</dbReference>
<dbReference type="InterPro" id="IPR001296">
    <property type="entry name" value="Glyco_trans_1"/>
</dbReference>
<evidence type="ECO:0000313" key="3">
    <source>
        <dbReference type="EMBL" id="EKU91887.1"/>
    </source>
</evidence>
<sequence length="335" mass="37941">MKILLDSYNNSFQHIGGGVPMKVQMYHQYFQTPDITTKLFDKWNDKLADYDILHIVKLTVDNCAQIKFAKDLGKKVVISAVIPQIEPLKIKIALLLKKYLKISSLYSLIYQSLKLADSIIVETSIEANFIINNYNISKSKIVVIPNGVNQQILDNFENDMSVSKDIVLCVGRFDSNKNQLNLIRALRGTDYQLHFIGGSSPYDNSYYTKCKDAAKEYGNIHFHGWMSNESKEYFDLYKCARVVCLVSHNEIFGNALIEGGASGANLVATSVLPVQEWGFNEHCVSVDVSNPENIKNAVQKAYSMPIDKSLFSIIKKQFAWEVIVDKHVNVYKSLM</sequence>
<dbReference type="PANTHER" id="PTHR46401">
    <property type="entry name" value="GLYCOSYLTRANSFERASE WBBK-RELATED"/>
    <property type="match status" value="1"/>
</dbReference>
<accession>K9ELY2</accession>
<dbReference type="AlphaFoldDB" id="K9ELY2"/>
<dbReference type="CDD" id="cd03801">
    <property type="entry name" value="GT4_PimA-like"/>
    <property type="match status" value="1"/>
</dbReference>
<dbReference type="OrthoDB" id="9811239at2"/>
<dbReference type="Gene3D" id="3.40.50.2000">
    <property type="entry name" value="Glycogen Phosphorylase B"/>
    <property type="match status" value="2"/>
</dbReference>
<dbReference type="SUPFAM" id="SSF53756">
    <property type="entry name" value="UDP-Glycosyltransferase/glycogen phosphorylase"/>
    <property type="match status" value="1"/>
</dbReference>
<name>K9ELY2_9BACE</name>
<evidence type="ECO:0000256" key="1">
    <source>
        <dbReference type="ARBA" id="ARBA00022679"/>
    </source>
</evidence>
<proteinExistence type="predicted"/>
<dbReference type="Proteomes" id="UP000009872">
    <property type="component" value="Unassembled WGS sequence"/>
</dbReference>
<protein>
    <recommendedName>
        <fullName evidence="2">Glycosyl transferase family 1 domain-containing protein</fullName>
    </recommendedName>
</protein>
<reference evidence="3 4" key="1">
    <citation type="submission" date="2012-09" db="EMBL/GenBank/DDBJ databases">
        <title>The Genome Sequence of Bacteroides oleiciplenus YIT 12058.</title>
        <authorList>
            <consortium name="The Broad Institute Genome Sequencing Platform"/>
            <person name="Earl A."/>
            <person name="Ward D."/>
            <person name="Feldgarden M."/>
            <person name="Gevers D."/>
            <person name="Morotomi M."/>
            <person name="Walker B."/>
            <person name="Young S.K."/>
            <person name="Zeng Q."/>
            <person name="Gargeya S."/>
            <person name="Fitzgerald M."/>
            <person name="Haas B."/>
            <person name="Abouelleil A."/>
            <person name="Alvarado L."/>
            <person name="Arachchi H.M."/>
            <person name="Berlin A.M."/>
            <person name="Chapman S.B."/>
            <person name="Goldberg J."/>
            <person name="Griggs A."/>
            <person name="Gujja S."/>
            <person name="Hansen M."/>
            <person name="Howarth C."/>
            <person name="Imamovic A."/>
            <person name="Larimer J."/>
            <person name="McCowen C."/>
            <person name="Montmayeur A."/>
            <person name="Murphy C."/>
            <person name="Neiman D."/>
            <person name="Pearson M."/>
            <person name="Priest M."/>
            <person name="Roberts A."/>
            <person name="Saif S."/>
            <person name="Shea T."/>
            <person name="Sisk P."/>
            <person name="Sykes S."/>
            <person name="Wortman J."/>
            <person name="Nusbaum C."/>
            <person name="Birren B."/>
        </authorList>
    </citation>
    <scope>NUCLEOTIDE SEQUENCE [LARGE SCALE GENOMIC DNA]</scope>
    <source>
        <strain evidence="3 4">YIT 12058</strain>
    </source>
</reference>
<gene>
    <name evidence="3" type="ORF">HMPREF9447_00873</name>
</gene>
<dbReference type="HOGENOM" id="CLU_061541_0_0_10"/>
<keyword evidence="1" id="KW-0808">Transferase</keyword>
<dbReference type="EMBL" id="ADLF01000003">
    <property type="protein sequence ID" value="EKU91887.1"/>
    <property type="molecule type" value="Genomic_DNA"/>
</dbReference>
<dbReference type="STRING" id="742727.HMPREF9447_00873"/>
<evidence type="ECO:0000313" key="4">
    <source>
        <dbReference type="Proteomes" id="UP000009872"/>
    </source>
</evidence>
<dbReference type="PANTHER" id="PTHR46401:SF2">
    <property type="entry name" value="GLYCOSYLTRANSFERASE WBBK-RELATED"/>
    <property type="match status" value="1"/>
</dbReference>
<dbReference type="GO" id="GO:0009103">
    <property type="term" value="P:lipopolysaccharide biosynthetic process"/>
    <property type="evidence" value="ECO:0007669"/>
    <property type="project" value="TreeGrafter"/>
</dbReference>
<dbReference type="RefSeq" id="WP_009128403.1">
    <property type="nucleotide sequence ID" value="NZ_JH992940.1"/>
</dbReference>
<feature type="domain" description="Glycosyl transferase family 1" evidence="2">
    <location>
        <begin position="161"/>
        <end position="305"/>
    </location>
</feature>
<keyword evidence="4" id="KW-1185">Reference proteome</keyword>
<dbReference type="PATRIC" id="fig|742727.4.peg.875"/>
<dbReference type="eggNOG" id="COG0438">
    <property type="taxonomic scope" value="Bacteria"/>
</dbReference>
<dbReference type="GO" id="GO:0016757">
    <property type="term" value="F:glycosyltransferase activity"/>
    <property type="evidence" value="ECO:0007669"/>
    <property type="project" value="InterPro"/>
</dbReference>
<evidence type="ECO:0000259" key="2">
    <source>
        <dbReference type="Pfam" id="PF00534"/>
    </source>
</evidence>
<organism evidence="3 4">
    <name type="scientific">Bacteroides oleiciplenus YIT 12058</name>
    <dbReference type="NCBI Taxonomy" id="742727"/>
    <lineage>
        <taxon>Bacteria</taxon>
        <taxon>Pseudomonadati</taxon>
        <taxon>Bacteroidota</taxon>
        <taxon>Bacteroidia</taxon>
        <taxon>Bacteroidales</taxon>
        <taxon>Bacteroidaceae</taxon>
        <taxon>Bacteroides</taxon>
    </lineage>
</organism>
<comment type="caution">
    <text evidence="3">The sequence shown here is derived from an EMBL/GenBank/DDBJ whole genome shotgun (WGS) entry which is preliminary data.</text>
</comment>